<name>A0A0E9PH56_ANGAN</name>
<dbReference type="EMBL" id="GBXM01105182">
    <property type="protein sequence ID" value="JAH03395.1"/>
    <property type="molecule type" value="Transcribed_RNA"/>
</dbReference>
<dbReference type="AlphaFoldDB" id="A0A0E9PH56"/>
<reference evidence="1" key="2">
    <citation type="journal article" date="2015" name="Fish Shellfish Immunol.">
        <title>Early steps in the European eel (Anguilla anguilla)-Vibrio vulnificus interaction in the gills: Role of the RtxA13 toxin.</title>
        <authorList>
            <person name="Callol A."/>
            <person name="Pajuelo D."/>
            <person name="Ebbesson L."/>
            <person name="Teles M."/>
            <person name="MacKenzie S."/>
            <person name="Amaro C."/>
        </authorList>
    </citation>
    <scope>NUCLEOTIDE SEQUENCE</scope>
</reference>
<accession>A0A0E9PH56</accession>
<organism evidence="1">
    <name type="scientific">Anguilla anguilla</name>
    <name type="common">European freshwater eel</name>
    <name type="synonym">Muraena anguilla</name>
    <dbReference type="NCBI Taxonomy" id="7936"/>
    <lineage>
        <taxon>Eukaryota</taxon>
        <taxon>Metazoa</taxon>
        <taxon>Chordata</taxon>
        <taxon>Craniata</taxon>
        <taxon>Vertebrata</taxon>
        <taxon>Euteleostomi</taxon>
        <taxon>Actinopterygii</taxon>
        <taxon>Neopterygii</taxon>
        <taxon>Teleostei</taxon>
        <taxon>Anguilliformes</taxon>
        <taxon>Anguillidae</taxon>
        <taxon>Anguilla</taxon>
    </lineage>
</organism>
<sequence length="16" mass="1827">MLFSASSVFSTIYFVQ</sequence>
<reference evidence="1" key="1">
    <citation type="submission" date="2014-11" db="EMBL/GenBank/DDBJ databases">
        <authorList>
            <person name="Amaro Gonzalez C."/>
        </authorList>
    </citation>
    <scope>NUCLEOTIDE SEQUENCE</scope>
</reference>
<evidence type="ECO:0000313" key="1">
    <source>
        <dbReference type="EMBL" id="JAH03395.1"/>
    </source>
</evidence>
<protein>
    <submittedName>
        <fullName evidence="1">Uncharacterized protein</fullName>
    </submittedName>
</protein>
<proteinExistence type="predicted"/>